<comment type="caution">
    <text evidence="9">The sequence shown here is derived from an EMBL/GenBank/DDBJ whole genome shotgun (WGS) entry which is preliminary data.</text>
</comment>
<sequence>MKARLIVRVKSPQKLQMRLSNPQYAHLHTTLVDGPETELPDHMLEYREIPMSGKPFEVTMKHGVMRDLLVDRDIPTWELNLLKSFVSQLQIDTQGENAVETRSAQIPVDENSPVIFTALEDSIGGRCEVLYEILPLDSDAHREIPFPELRGEGYHYDVKKMRNYEKCLQRQIYHHGLEDPLLHEQDKVYKHDKIISELSTTQMLLSGHLKKFTIQSVLTKNHISVKPEKTDPFLGNVHSILKLTLLKKDKISSPLSDSLESTNLESTGNLMYTYNNPFSDSENPILPSVSMNSEQIYSSERTSSSEKNWNNRNSFSSSSSEEDQSNILPKRMAMHSALKGPLLPFMTVTNIEQIKNLIHEIAVAIHSSNDTRLSAMEQYVFLKNFMRIMSLKQIGELEEHLHNLKIQDKDYKNVVWSVLRDTVAQVGTEPALLTIHNWLRNNKVEGLEAAKIVSQIPKHVHKPTKEYVRMFYEMVKDPLVLQQTAVNVTAPLAFAQVIRKSHVNTNYLTRRLKHLGSTLKDNVPTHMEISNVYIPFMAEQLKQGLDDYDTSKIQVYIVALGLTGHPKILSIFEPYLEGKESISKFERLLMVSSLSTLSKYEPKLVGPIFYKLYSNVDEDHKIRCMSIHRFLILDPPLITLQRIAKFTNEDLDENVISAVKTTINSLANTKLPELQDLATKARKVRHLLNPKEFNKWDSRGYYTDLNYWGVKEFNMQTIGDDGAVPIYLRVALNTALDFNGLPTMEGGYIVSSAKQLWNNLKREETSHEMLKKSRIEKLLQVLQLKSEDLNKFEGHVFLNTVHDLLIYPFDSQTLRTISSRLRNFFRKDQQLDLPFFNNYETLLSLPIESGLPFLYSLNSPMVLKLKAEMKNDELSNKKKTGTLNIYIANKVQKQFGFIAPFEHHNYIAGIHVNRMLHLPLEYEVNLDLTQRNHDTGALKVRPQTQVSPITALHLSTVPFTTRQDLHNLQPLSLSRNTHVVLTEKPYKTLIEKDLFSVQVEIENKEVEQASDDNNIYQLLLKLRKLRDGQYKKLDVLMNSEQLAKSVLHMNVIHEKIAIDNAMQSQESESQIMIPLKHVKLNSEKRRKEVVAGFSKGFRAGDVHLLDINVNLPELEKQHVFTAGWMNSNIDKKSKVYLYWNSQISTKESPTSEVCYTHEIQYSPDTPLNFKHMKKHAPRDKIKAELQYGKNCSRGEKIVVDASTSRSNRIKAMLESSKVVKQCWEEIERGHNALRACQQANELARVKNQLDVSVKGSITDYIKEVIHKISDFLSHLFPKSQMEVTNSKDFDRNAFNIKMTMSPWEIVSPASLDSSQIDVTVPNTEQTNFEMQELLKENTIHHRKERRASCTIDKDMVLTFDKLLYPMKLGTCKHVLMTTYPQKDPDTQQNITENFIALIQNHNDNTKTVILLMDEHVIELEKKDDNVILQVDGVPIQLSQVDKGYQLRENGETLLEFVKLPDGSVEMISSESDIKILFDGERIQLLASDRYRNALRGLCGNYDSDPSTDFLTPQNCLVKRPEVFTATYALTHEDCHEEDILENKRKAELTQCRELPRMRQNNVINDIEAGRMPTHSELWGYHNNNLKRKHNLKYDSKKSNVEKNLLDDSNVVHRTKVILDDQEICFTTKPLPMCREGTKSLEKRTKEVNLYCQPRNEESLLIKRRIEQGANPDFTRKPVSRSRTFHVPNYINFRTFYIYNIVNIQYSINSIMFEAVIADHNYAWETGNEYHYLIKSRTLTGLDGLAEQYSGIFMRGKLTIQVKLSDTLQAVVSEMQHASVNEILSDISDEITDHEFRKLSISGKPFEIKLKRGIIRDMLIDQNVSTWEVNLLKSIVSQLQIDTEGENAIASKSTMVPNDNQSFNEFKVMEDSVGGKCEVLYSISSVKGDNLSISLPHLHKDAQQFVITKTKNYSRCEQRVAYHSGIISKMNWKPGSNDGFLSRSSSNNIIISGNLKRFTIQSSVMTNQMLINSNKFNNTYSGAVYSGMNLTLDRMNRISNPMPVSNNLVSTGNLVYTYNNPFSSQRKPRRPSVSQSSLVTQPSENHNSNNSSEENYNEDDNLKSEEQDYFQPKPKLNEAPESPLLPYFIGYKGMSILNSEENYTQIAIRLIGRTLIHDDYPTEYFSPEQMNDRYINALERFTILVRLIRTMNVEQIAEVDNEVPKMYNTMNSFTESDFNLTHQNVWSAFSCAVANAGTGPALITIKNWIKSGKLEGIQAAQIISKIPKSALAPTTEYVAAFFQLITDEKVTKQRFLNSTAPLSFAELARYTQSNKLSIYYPVYSFGRMVPKHDTELFETYIPYMATQLRKAIEEGDTHRIQTYIMALGNFGHPKILSVFEPYLEGTIPISKFQRLMMVISLSKLTESYPRVVRSVALRIYLNLKEAYELRCVAVHIIIKTNPSLIILQRMAEFTNQDQDRHVNSVVKTSIESLINLEKSEWKDLAEKARIASKLLNPNISKDNYSQSIFMQTKIASLNIAQIKSFQIIGSDDTNIPKGAFIDILQSYGGLNLPLTKMAYAVSSIEELKQKWLDILLGKRSWMPQNQTRKEWMIETMIEKLGIEPENAEQLEGNFFVDSAFSLGFYPFDNNTLEEFTNMLKMYYKSISQTGSYVFEYKNVNDINHYDITLGFPTETGLPFIYTLTVPKITSINKGGSVKVTHLQNDSFIELAVTGYIVSSEKIQSRIGFVTPFEHKHYIAGVDINTHIAIPAGLNVKTRGNGTFELKIHPHYNPRVGRISIRRLAIHHSVVPYTSRQDILQLLEFNNDTRLVHTKEPNEVQFSIGNLTLSARSDVIDSDMSQKNGLEGLIKLSTIFYLNLGAHYRRFDAILYPVEAQINLTRYVDRTNRSSQATIPIIVDKRPNSREREAQFLEELTVTKDNRSDNYVYSVTTSTIYDISVLADNNYYVFTFVLGDSFDKLQTLFYGNVQSLDGEVFWEFCSVNSIVGLSQYNHLNVEKAIETNPIYEFNAEMRYGSCASGETIKFKGNLSRTNDVIKKAMKSEVVKECREQMKQGNIWLPTCQKAHELIQQRDLLMMSMETNSDNFYLLANRMILMIKMMISDNNMKISNLESVSKTMDVKIKMLLDNNDVNISLSTSQVDVSFLLSHFIEDPNVIFSNCTLNKLFKEDLKGDMCVLDKTQVVTFDDKVYPLTLGKCWHVMMAPYPKRDCNNPEQILDFPYDIRAIVMAREMDDGTKQVWIILGHEEIHLRKLDDRLQVSTVGGEEYDSHFSSHKSYGHTDLYAIYQKNGIIVMHSLQYNIHIVYDGERILLLVHDKYLYTVRGLCGNYDMQSNNDFVTPKNCILMKPEEFAATYALTYREDCEGPALQNKLKAEQSTCISRSYIPCDVITQNQAKIRKHRRKYFEVGNFQCSYITFLLIEAVIADHNHAWETGNEYHYFIKSGTLTGLNGLAEQYSGIFMRGKLTIQVKSSDTLQAVVSEMQHASVNEILNIWDEITKLTNHEFRKLSISGKPFEIKLKRGIIRDMLIDQNVPTWEVNLLKSIVSQLQIDTEGENAIASRSTMVPNDNQSEEFSEFKVMEDSVGGKCEVLYRISSVEGDNLSISLPHLHKDAQHFVITKLKNYSRCEQRVAYHSGIIGKMNWKPGSNDGFLSRSSSSDIIISGNLKRFTIQSSMMTNQMLINSKFYNTYTGVVYSGMNLTLERMNRISNPMPVSNNLVSTGNLVYTYNNPFSSQRKSHHPSVSQSSLTQSSENHNSNNSSEENYNEDDNLKSEEQDYFQPKPKLNEAPESLLLPYFIGYKGMNISNSEENYTRIAIRLIGRTLIDDDYPTEHFSPEQMNDRYINALEQFTILVRLIRTMNVEQIAEVDNEVPKMYNTMNSFTESDFNLTQNVWRAFSCAVANAGTGPALITIKNWIKSGKLEGIQAAQIISKIPKSALAPTTEYVAAFFELITDEKVTKQRFLNTTAPLSFAELAHYTQSNKLSIYYPVYSFGRMVLKYDTELLETYIPYMATQLRKAIEEGDTHRIQTYIMALGNFGHPKILSVFEPYLEGTIPISKFQRLMMVISLSKLTESYPRVVRSVALRIYLNLKEAYELRCVAVHIIMKTNPSLIILQRMAEFTNQDQDRHVNSVVKTSIESLINLESQSEWKDLAEKARIASKLLNPNISEDNYSQSIFMQTKIASSNIAQTNSFQIIGSDDTNIPKGAFIDILQSYGGLNLPLTKMAYAVSSIEELKQKWLDIFLYKRPWRSQNQTGKEWMIETIVEKLGIVPEYAEQLEGNFFVDSAFFLGFYPFDNHTLEEFTNMLKMYYKSISQTGSYVFEYKNVNDINHYDITLGSPTETGLPFIYTLAVPKRTSINKGGSVKVTDLQNDSFVELAVTGYIVSSEKIQSRIGFVTPFEHRHYIAGVDINTHITIPAGLNIKTRGNGTFELKIHPHYEPRVGRVSIRRLAIHHSVVPYTSRQDILQLLEFNNDTRLVHTKEPNEVQFSIGNLTLSARSDVIDSDMSQKNGLEGLIKLSTIFYLNLGAHYRRFDAILYPVEAQINLTRYVDRTNRSSQATIPIIVDKRPNSREREAQFLEELTVTKDNRSDNYVYSVTTSIMYDISVLADNNYYVFTFVLGDSLNKLQTLFYGNIQSLDGEVFWEFCSVNSIVGSSPYNHLNVENAIKNIPNYEFNAEMRYGSCENGETIKLKGNLSRTDDVIKKAMKSEVVEECRQQMKQGNIWLPTCQKANELIQQRDLLMMSMETNSDNFYLRANRMIMMIKMTISDYNTKISNVESVNKTMDVEIKMSLDNNDMNISLSTSQENVSFFLSRFIEDPNDIVSNCSLNELFEKDLKGDMCVLDKTQVVTFDDKVYPLTLGKCWHVMMAPYPKRDCNNPEQILDFPYDIRAIVMAREMDDGTKQVWIILGHEEIHLRKLDDHLQVSIVGGEDYDSHFSSNTSYGQTDLYAIYQENEIIVMHSLQYDIHIVYDGERILLYVHDKYLYTVRGLCGNYDMQSNNDFVTPKNCILTKPEEFAATYALTYREDCEGPALQNKLKAEQSTCISRSYIPSDVISEREKMDLSLK</sequence>
<feature type="non-terminal residue" evidence="9">
    <location>
        <position position="1"/>
    </location>
</feature>
<accession>A0A836FI33</accession>
<keyword evidence="2" id="KW-0758">Storage protein</keyword>
<evidence type="ECO:0000313" key="9">
    <source>
        <dbReference type="EMBL" id="KAG5319517.1"/>
    </source>
</evidence>
<feature type="non-terminal residue" evidence="9">
    <location>
        <position position="5029"/>
    </location>
</feature>
<dbReference type="InterPro" id="IPR001846">
    <property type="entry name" value="VWF_type-D"/>
</dbReference>
<keyword evidence="3" id="KW-1015">Disulfide bond</keyword>
<dbReference type="Proteomes" id="UP000670152">
    <property type="component" value="Unassembled WGS sequence"/>
</dbReference>
<feature type="domain" description="VWFD" evidence="8">
    <location>
        <begin position="3132"/>
        <end position="3323"/>
    </location>
</feature>
<comment type="caution">
    <text evidence="5">Lacks conserved residue(s) required for the propagation of feature annotation.</text>
</comment>
<evidence type="ECO:0000259" key="8">
    <source>
        <dbReference type="PROSITE" id="PS51233"/>
    </source>
</evidence>
<dbReference type="Gene3D" id="2.20.80.10">
    <property type="entry name" value="Lipovitellin-phosvitin complex, chain A, domain 4"/>
    <property type="match status" value="2"/>
</dbReference>
<dbReference type="GO" id="GO:0045735">
    <property type="term" value="F:nutrient reservoir activity"/>
    <property type="evidence" value="ECO:0007669"/>
    <property type="project" value="UniProtKB-KW"/>
</dbReference>
<evidence type="ECO:0000313" key="10">
    <source>
        <dbReference type="Proteomes" id="UP000670152"/>
    </source>
</evidence>
<dbReference type="InterPro" id="IPR050733">
    <property type="entry name" value="Vitellogenin/Apolipophorin"/>
</dbReference>
<dbReference type="SMART" id="SM00216">
    <property type="entry name" value="VWD"/>
    <property type="match status" value="3"/>
</dbReference>
<dbReference type="InterPro" id="IPR011030">
    <property type="entry name" value="Lipovitellin_superhlx_dom"/>
</dbReference>
<dbReference type="Pfam" id="PF00094">
    <property type="entry name" value="VWD"/>
    <property type="match status" value="3"/>
</dbReference>
<name>A0A836FI33_9HYME</name>
<evidence type="ECO:0000256" key="4">
    <source>
        <dbReference type="ARBA" id="ARBA00023180"/>
    </source>
</evidence>
<dbReference type="SUPFAM" id="SSF48431">
    <property type="entry name" value="Lipovitellin-phosvitin complex, superhelical domain"/>
    <property type="match status" value="3"/>
</dbReference>
<dbReference type="Pfam" id="PF01347">
    <property type="entry name" value="Vitellogenin_N"/>
    <property type="match status" value="3"/>
</dbReference>
<dbReference type="InterPro" id="IPR015816">
    <property type="entry name" value="Vitellinogen_b-sht_N"/>
</dbReference>
<dbReference type="SMART" id="SM00638">
    <property type="entry name" value="LPD_N"/>
    <property type="match status" value="3"/>
</dbReference>
<dbReference type="OrthoDB" id="160294at2759"/>
<dbReference type="PANTHER" id="PTHR23345:SF15">
    <property type="entry name" value="VITELLOGENIN 1-RELATED"/>
    <property type="match status" value="1"/>
</dbReference>
<feature type="domain" description="Vitellogenin" evidence="7">
    <location>
        <begin position="1"/>
        <end position="736"/>
    </location>
</feature>
<gene>
    <name evidence="9" type="primary">Vit1</name>
    <name evidence="9" type="ORF">G6Z77_0005099</name>
</gene>
<evidence type="ECO:0000256" key="6">
    <source>
        <dbReference type="SAM" id="MobiDB-lite"/>
    </source>
</evidence>
<feature type="domain" description="VWFD" evidence="8">
    <location>
        <begin position="1347"/>
        <end position="1535"/>
    </location>
</feature>
<dbReference type="PROSITE" id="PS51211">
    <property type="entry name" value="VITELLOGENIN"/>
    <property type="match status" value="3"/>
</dbReference>
<protein>
    <submittedName>
        <fullName evidence="9">VIT1 protein</fullName>
    </submittedName>
</protein>
<keyword evidence="4" id="KW-0325">Glycoprotein</keyword>
<evidence type="ECO:0000256" key="3">
    <source>
        <dbReference type="ARBA" id="ARBA00023157"/>
    </source>
</evidence>
<feature type="compositionally biased region" description="Polar residues" evidence="6">
    <location>
        <begin position="296"/>
        <end position="307"/>
    </location>
</feature>
<feature type="region of interest" description="Disordered" evidence="6">
    <location>
        <begin position="3689"/>
        <end position="3730"/>
    </location>
</feature>
<evidence type="ECO:0000256" key="2">
    <source>
        <dbReference type="ARBA" id="ARBA00022761"/>
    </source>
</evidence>
<dbReference type="PROSITE" id="PS51233">
    <property type="entry name" value="VWFD"/>
    <property type="match status" value="3"/>
</dbReference>
<feature type="compositionally biased region" description="Low complexity" evidence="6">
    <location>
        <begin position="308"/>
        <end position="319"/>
    </location>
</feature>
<feature type="domain" description="Vitellogenin" evidence="7">
    <location>
        <begin position="3390"/>
        <end position="4167"/>
    </location>
</feature>
<dbReference type="SMART" id="SM01169">
    <property type="entry name" value="DUF1943"/>
    <property type="match status" value="2"/>
</dbReference>
<dbReference type="Gene3D" id="2.30.230.10">
    <property type="entry name" value="Lipovitellin, beta-sheet shell regions, chain A"/>
    <property type="match status" value="3"/>
</dbReference>
<feature type="compositionally biased region" description="Polar residues" evidence="6">
    <location>
        <begin position="2031"/>
        <end position="2041"/>
    </location>
</feature>
<dbReference type="SUPFAM" id="SSF56968">
    <property type="entry name" value="Lipovitellin-phosvitin complex, beta-sheet shell regions"/>
    <property type="match status" value="6"/>
</dbReference>
<feature type="domain" description="Vitellogenin" evidence="7">
    <location>
        <begin position="1723"/>
        <end position="2498"/>
    </location>
</feature>
<dbReference type="InterPro" id="IPR015819">
    <property type="entry name" value="Lipid_transp_b-sht_shell"/>
</dbReference>
<feature type="domain" description="VWFD" evidence="8">
    <location>
        <begin position="4801"/>
        <end position="4992"/>
    </location>
</feature>
<keyword evidence="1" id="KW-0732">Signal</keyword>
<feature type="region of interest" description="Disordered" evidence="6">
    <location>
        <begin position="296"/>
        <end position="325"/>
    </location>
</feature>
<feature type="region of interest" description="Disordered" evidence="6">
    <location>
        <begin position="2019"/>
        <end position="2061"/>
    </location>
</feature>
<dbReference type="InterPro" id="IPR015255">
    <property type="entry name" value="Vitellinogen_open_b-sht"/>
</dbReference>
<feature type="compositionally biased region" description="Low complexity" evidence="6">
    <location>
        <begin position="2042"/>
        <end position="2053"/>
    </location>
</feature>
<evidence type="ECO:0000256" key="5">
    <source>
        <dbReference type="PROSITE-ProRule" id="PRU00557"/>
    </source>
</evidence>
<keyword evidence="10" id="KW-1185">Reference proteome</keyword>
<dbReference type="FunFam" id="1.25.10.20:FF:000003">
    <property type="entry name" value="Vitellogenin C"/>
    <property type="match status" value="3"/>
</dbReference>
<organism evidence="9 10">
    <name type="scientific">Acromyrmex heyeri</name>
    <dbReference type="NCBI Taxonomy" id="230685"/>
    <lineage>
        <taxon>Eukaryota</taxon>
        <taxon>Metazoa</taxon>
        <taxon>Ecdysozoa</taxon>
        <taxon>Arthropoda</taxon>
        <taxon>Hexapoda</taxon>
        <taxon>Insecta</taxon>
        <taxon>Pterygota</taxon>
        <taxon>Neoptera</taxon>
        <taxon>Endopterygota</taxon>
        <taxon>Hymenoptera</taxon>
        <taxon>Apocrita</taxon>
        <taxon>Aculeata</taxon>
        <taxon>Formicoidea</taxon>
        <taxon>Formicidae</taxon>
        <taxon>Myrmicinae</taxon>
        <taxon>Acromyrmex</taxon>
    </lineage>
</organism>
<feature type="compositionally biased region" description="Low complexity" evidence="6">
    <location>
        <begin position="3701"/>
        <end position="3722"/>
    </location>
</feature>
<dbReference type="PANTHER" id="PTHR23345">
    <property type="entry name" value="VITELLOGENIN-RELATED"/>
    <property type="match status" value="1"/>
</dbReference>
<reference evidence="9 10" key="1">
    <citation type="submission" date="2020-02" db="EMBL/GenBank/DDBJ databases">
        <title>Relaxed selection underlies rapid genomic changes in the transitions from sociality to social parasitism in ants.</title>
        <authorList>
            <person name="Bi X."/>
        </authorList>
    </citation>
    <scope>NUCLEOTIDE SEQUENCE [LARGE SCALE GENOMIC DNA]</scope>
    <source>
        <strain evidence="9">BGI-DK2014b</strain>
        <tissue evidence="9">Whole body</tissue>
    </source>
</reference>
<evidence type="ECO:0000256" key="1">
    <source>
        <dbReference type="ARBA" id="ARBA00022729"/>
    </source>
</evidence>
<dbReference type="EMBL" id="JAANIB010010423">
    <property type="protein sequence ID" value="KAG5319517.1"/>
    <property type="molecule type" value="Genomic_DNA"/>
</dbReference>
<evidence type="ECO:0000259" key="7">
    <source>
        <dbReference type="PROSITE" id="PS51211"/>
    </source>
</evidence>
<dbReference type="Gene3D" id="1.25.10.20">
    <property type="entry name" value="Vitellinogen, superhelical"/>
    <property type="match status" value="3"/>
</dbReference>
<dbReference type="GO" id="GO:0005319">
    <property type="term" value="F:lipid transporter activity"/>
    <property type="evidence" value="ECO:0007669"/>
    <property type="project" value="InterPro"/>
</dbReference>
<dbReference type="InterPro" id="IPR001747">
    <property type="entry name" value="Vitellogenin_N"/>
</dbReference>
<proteinExistence type="predicted"/>
<dbReference type="Pfam" id="PF09172">
    <property type="entry name" value="Vit_open_b-sht"/>
    <property type="match status" value="3"/>
</dbReference>